<dbReference type="Proteomes" id="UP001175271">
    <property type="component" value="Unassembled WGS sequence"/>
</dbReference>
<feature type="compositionally biased region" description="Polar residues" evidence="4">
    <location>
        <begin position="439"/>
        <end position="448"/>
    </location>
</feature>
<proteinExistence type="inferred from homology"/>
<evidence type="ECO:0000259" key="5">
    <source>
        <dbReference type="Pfam" id="PF01416"/>
    </source>
</evidence>
<gene>
    <name evidence="6" type="ORF">QR680_002798</name>
</gene>
<dbReference type="AlphaFoldDB" id="A0AA39H5Y3"/>
<dbReference type="InterPro" id="IPR001406">
    <property type="entry name" value="PsdUridine_synth_TruA"/>
</dbReference>
<feature type="region of interest" description="Disordered" evidence="4">
    <location>
        <begin position="417"/>
        <end position="721"/>
    </location>
</feature>
<feature type="compositionally biased region" description="Polar residues" evidence="4">
    <location>
        <begin position="510"/>
        <end position="523"/>
    </location>
</feature>
<feature type="compositionally biased region" description="Basic and acidic residues" evidence="4">
    <location>
        <begin position="417"/>
        <end position="433"/>
    </location>
</feature>
<comment type="similarity">
    <text evidence="1">Belongs to the tRNA pseudouridine synthase TruA family.</text>
</comment>
<keyword evidence="2" id="KW-0819">tRNA processing</keyword>
<name>A0AA39H5Y3_9BILA</name>
<evidence type="ECO:0000313" key="6">
    <source>
        <dbReference type="EMBL" id="KAK0398893.1"/>
    </source>
</evidence>
<dbReference type="Gene3D" id="3.30.70.660">
    <property type="entry name" value="Pseudouridine synthase I, catalytic domain, C-terminal subdomain"/>
    <property type="match status" value="1"/>
</dbReference>
<protein>
    <recommendedName>
        <fullName evidence="5">Pseudouridine synthase I TruA alpha/beta domain-containing protein</fullName>
    </recommendedName>
</protein>
<evidence type="ECO:0000313" key="7">
    <source>
        <dbReference type="Proteomes" id="UP001175271"/>
    </source>
</evidence>
<feature type="compositionally biased region" description="Basic and acidic residues" evidence="4">
    <location>
        <begin position="767"/>
        <end position="781"/>
    </location>
</feature>
<dbReference type="GO" id="GO:0031119">
    <property type="term" value="P:tRNA pseudouridine synthesis"/>
    <property type="evidence" value="ECO:0007669"/>
    <property type="project" value="TreeGrafter"/>
</dbReference>
<dbReference type="InterPro" id="IPR020094">
    <property type="entry name" value="TruA/RsuA/RluB/E/F_N"/>
</dbReference>
<sequence>MPVDGRRFLLWMRYDGSMFPEMAKGGSKYGVMDLLNSVLSLTFPQGVKMAPSSRTDAGVHALRNTALVHIPLENRTLLDTREKQKNHLKQWNELIKQCNTGLELMDVHAVAPGFCARRNVSYRRYVYRLAVARSDEIWAKIADVPQPPCFSERHYAWRLPPGFDYKAAQQAADLFIGCNNLASFFKHPERARRKETEYPTTLRSIPYINVGPGAAYSMENDIYDYFYVTIVSRSFLREQIRRMMSVIVQAAYGRIDMSTIKWLIDNPKPWNFFDRKIKVAPPNGLFLADIAYDSRMFSDPVPSFKHVYTMNDPRYEFPGVPTLVLFDEHGPISEYCIYPDKAPKSPLRSLNQDFDNNAVRVGNVVVEQQEFLEAVTREPEPEIIAADIAIHDEFEEQEAAVEAVNQPEFAQLTPIKVQDRPEPEKSGAKEEAGHVSTEPCVQTDGTENTGEEDIRVDDQPEPLVQEGQCPLPPKNEPTARPEEISADIASTESALTKLKLDEKTEPENPGQVSKPTNASSVLAQKSPKRIQKAEMNQRRPTGKEPTPGLFARLSQPKTAQQTTQRPVQTSRVRGVSPKPASLTARPRPAPSTTLNNGPKPSSVTKPIEARAPRRAPSPVPVASRPKVAAPPSKPVPLPARARGTSPQPVAKPAVSSAKAPRSSLFDRLSQPKTASTGSTNAAAPKPRVLPQSGSIYDRLSKPKAQPAPTASTHSKSEASRRAIMVSTEQAIKSAVDNYGMNPSYKDLRSARIPGLVGFKGAPVKRVHSVERKEKDAKPSER</sequence>
<dbReference type="InterPro" id="IPR020095">
    <property type="entry name" value="PsdUridine_synth_TruA_C"/>
</dbReference>
<evidence type="ECO:0000256" key="4">
    <source>
        <dbReference type="SAM" id="MobiDB-lite"/>
    </source>
</evidence>
<comment type="caution">
    <text evidence="6">The sequence shown here is derived from an EMBL/GenBank/DDBJ whole genome shotgun (WGS) entry which is preliminary data.</text>
</comment>
<feature type="compositionally biased region" description="Polar residues" evidence="4">
    <location>
        <begin position="670"/>
        <end position="681"/>
    </location>
</feature>
<dbReference type="Pfam" id="PF01416">
    <property type="entry name" value="PseudoU_synth_1"/>
    <property type="match status" value="1"/>
</dbReference>
<keyword evidence="3" id="KW-0413">Isomerase</keyword>
<dbReference type="Gene3D" id="3.30.70.580">
    <property type="entry name" value="Pseudouridine synthase I, catalytic domain, N-terminal subdomain"/>
    <property type="match status" value="1"/>
</dbReference>
<dbReference type="PANTHER" id="PTHR11142">
    <property type="entry name" value="PSEUDOURIDYLATE SYNTHASE"/>
    <property type="match status" value="1"/>
</dbReference>
<evidence type="ECO:0000256" key="3">
    <source>
        <dbReference type="ARBA" id="ARBA00023235"/>
    </source>
</evidence>
<dbReference type="SUPFAM" id="SSF55120">
    <property type="entry name" value="Pseudouridine synthase"/>
    <property type="match status" value="1"/>
</dbReference>
<dbReference type="GO" id="GO:0009982">
    <property type="term" value="F:pseudouridine synthase activity"/>
    <property type="evidence" value="ECO:0007669"/>
    <property type="project" value="InterPro"/>
</dbReference>
<organism evidence="6 7">
    <name type="scientific">Steinernema hermaphroditum</name>
    <dbReference type="NCBI Taxonomy" id="289476"/>
    <lineage>
        <taxon>Eukaryota</taxon>
        <taxon>Metazoa</taxon>
        <taxon>Ecdysozoa</taxon>
        <taxon>Nematoda</taxon>
        <taxon>Chromadorea</taxon>
        <taxon>Rhabditida</taxon>
        <taxon>Tylenchina</taxon>
        <taxon>Panagrolaimomorpha</taxon>
        <taxon>Strongyloidoidea</taxon>
        <taxon>Steinernematidae</taxon>
        <taxon>Steinernema</taxon>
    </lineage>
</organism>
<dbReference type="PANTHER" id="PTHR11142:SF0">
    <property type="entry name" value="TRNA PSEUDOURIDINE SYNTHASE-LIKE 1"/>
    <property type="match status" value="1"/>
</dbReference>
<feature type="region of interest" description="Disordered" evidence="4">
    <location>
        <begin position="759"/>
        <end position="781"/>
    </location>
</feature>
<dbReference type="GO" id="GO:0003723">
    <property type="term" value="F:RNA binding"/>
    <property type="evidence" value="ECO:0007669"/>
    <property type="project" value="InterPro"/>
</dbReference>
<feature type="compositionally biased region" description="Low complexity" evidence="4">
    <location>
        <begin position="614"/>
        <end position="630"/>
    </location>
</feature>
<dbReference type="EMBL" id="JAUCMV010000005">
    <property type="protein sequence ID" value="KAK0398893.1"/>
    <property type="molecule type" value="Genomic_DNA"/>
</dbReference>
<keyword evidence="7" id="KW-1185">Reference proteome</keyword>
<feature type="compositionally biased region" description="Polar residues" evidence="4">
    <location>
        <begin position="555"/>
        <end position="571"/>
    </location>
</feature>
<dbReference type="InterPro" id="IPR020103">
    <property type="entry name" value="PsdUridine_synth_cat_dom_sf"/>
</dbReference>
<evidence type="ECO:0000256" key="2">
    <source>
        <dbReference type="ARBA" id="ARBA00022694"/>
    </source>
</evidence>
<reference evidence="6" key="1">
    <citation type="submission" date="2023-06" db="EMBL/GenBank/DDBJ databases">
        <title>Genomic analysis of the entomopathogenic nematode Steinernema hermaphroditum.</title>
        <authorList>
            <person name="Schwarz E.M."/>
            <person name="Heppert J.K."/>
            <person name="Baniya A."/>
            <person name="Schwartz H.T."/>
            <person name="Tan C.-H."/>
            <person name="Antoshechkin I."/>
            <person name="Sternberg P.W."/>
            <person name="Goodrich-Blair H."/>
            <person name="Dillman A.R."/>
        </authorList>
    </citation>
    <scope>NUCLEOTIDE SEQUENCE</scope>
    <source>
        <strain evidence="6">PS9179</strain>
        <tissue evidence="6">Whole animal</tissue>
    </source>
</reference>
<dbReference type="InterPro" id="IPR020097">
    <property type="entry name" value="PsdUridine_synth_TruA_a/b_dom"/>
</dbReference>
<feature type="compositionally biased region" description="Polar residues" evidence="4">
    <location>
        <begin position="590"/>
        <end position="604"/>
    </location>
</feature>
<accession>A0AA39H5Y3</accession>
<evidence type="ECO:0000256" key="1">
    <source>
        <dbReference type="ARBA" id="ARBA00009375"/>
    </source>
</evidence>
<feature type="domain" description="Pseudouridine synthase I TruA alpha/beta" evidence="5">
    <location>
        <begin position="171"/>
        <end position="293"/>
    </location>
</feature>